<evidence type="ECO:0000256" key="5">
    <source>
        <dbReference type="ARBA" id="ARBA00022989"/>
    </source>
</evidence>
<dbReference type="FunFam" id="1.20.1250.20:FF:000121">
    <property type="entry name" value="Probable inositol transporter 2"/>
    <property type="match status" value="1"/>
</dbReference>
<feature type="transmembrane region" description="Helical" evidence="8">
    <location>
        <begin position="522"/>
        <end position="540"/>
    </location>
</feature>
<feature type="transmembrane region" description="Helical" evidence="8">
    <location>
        <begin position="66"/>
        <end position="88"/>
    </location>
</feature>
<dbReference type="Gene3D" id="1.20.1250.20">
    <property type="entry name" value="MFS general substrate transporter like domains"/>
    <property type="match status" value="2"/>
</dbReference>
<dbReference type="NCBIfam" id="TIGR00879">
    <property type="entry name" value="SP"/>
    <property type="match status" value="1"/>
</dbReference>
<dbReference type="GO" id="GO:0005366">
    <property type="term" value="F:myo-inositol:proton symporter activity"/>
    <property type="evidence" value="ECO:0007669"/>
    <property type="project" value="TreeGrafter"/>
</dbReference>
<dbReference type="PRINTS" id="PR00171">
    <property type="entry name" value="SUGRTRNSPORT"/>
</dbReference>
<sequence length="577" mass="62797">MEGGAHATSKTELTECWKTTWKTPYIMRLAFSAGIGGLLFGYDTGVISGALLYIRDDFTQVDKKTWLQETIVSMAVAGAIVGAAIGGWMNDAFGRRKSILVADFLFFVGAVVMATAPAPWVIIMGRIFVGLGVGMASMTSPLYISEASPARIRGALVSTNGVLITGGQFLSYLINLAFTKTPGTWRWMLGVAGAPALFQFILMLSLPESPRWLYRKDKVDEARSILAKIYPANEVESEMESLRTSIEEEKAEQVALGNGFFTRIKSALSNVVFRRALFAGVILQVTQQICGINTVMYYSPTIVQFAGFASKRTALALSLTTSSLNVVGTVISMCCIDRYGRRRLQIISLIGIIVCLVALSGVFYQAASNAPPISGLESTHFGGNSTCPAYTTAPNAASWNCMKCLKVGCAFCATKASHHQPGACLDSFKYIRDMCQGEHRVWYSQGCPSKLGFLAVILLGLYIICYAPGLGTIPWIVNSEIYPLRYRGIGGGMAAVSNWIANLIVSETFLTLTNALGSAGTFLLFAGLSFVGLVFLYFFVPETKGMKFEDVEKMLSVPYRPKLFRRKDKKQARSIDA</sequence>
<keyword evidence="5 8" id="KW-1133">Transmembrane helix</keyword>
<organism evidence="10 11">
    <name type="scientific">Rhamnella rubrinervis</name>
    <dbReference type="NCBI Taxonomy" id="2594499"/>
    <lineage>
        <taxon>Eukaryota</taxon>
        <taxon>Viridiplantae</taxon>
        <taxon>Streptophyta</taxon>
        <taxon>Embryophyta</taxon>
        <taxon>Tracheophyta</taxon>
        <taxon>Spermatophyta</taxon>
        <taxon>Magnoliopsida</taxon>
        <taxon>eudicotyledons</taxon>
        <taxon>Gunneridae</taxon>
        <taxon>Pentapetalae</taxon>
        <taxon>rosids</taxon>
        <taxon>fabids</taxon>
        <taxon>Rosales</taxon>
        <taxon>Rhamnaceae</taxon>
        <taxon>rhamnoid group</taxon>
        <taxon>Rhamneae</taxon>
        <taxon>Rhamnella</taxon>
    </lineage>
</organism>
<evidence type="ECO:0000256" key="7">
    <source>
        <dbReference type="RuleBase" id="RU003346"/>
    </source>
</evidence>
<keyword evidence="3 7" id="KW-0813">Transport</keyword>
<dbReference type="PANTHER" id="PTHR48020">
    <property type="entry name" value="PROTON MYO-INOSITOL COTRANSPORTER"/>
    <property type="match status" value="1"/>
</dbReference>
<feature type="domain" description="Major facilitator superfamily (MFS) profile" evidence="9">
    <location>
        <begin position="29"/>
        <end position="544"/>
    </location>
</feature>
<dbReference type="Proteomes" id="UP000796880">
    <property type="component" value="Unassembled WGS sequence"/>
</dbReference>
<feature type="transmembrane region" description="Helical" evidence="8">
    <location>
        <begin position="29"/>
        <end position="54"/>
    </location>
</feature>
<evidence type="ECO:0000256" key="3">
    <source>
        <dbReference type="ARBA" id="ARBA00022448"/>
    </source>
</evidence>
<keyword evidence="11" id="KW-1185">Reference proteome</keyword>
<comment type="subcellular location">
    <subcellularLocation>
        <location evidence="1">Membrane</location>
        <topology evidence="1">Multi-pass membrane protein</topology>
    </subcellularLocation>
</comment>
<feature type="transmembrane region" description="Helical" evidence="8">
    <location>
        <begin position="184"/>
        <end position="206"/>
    </location>
</feature>
<dbReference type="AlphaFoldDB" id="A0A8K0HG71"/>
<dbReference type="GO" id="GO:0016020">
    <property type="term" value="C:membrane"/>
    <property type="evidence" value="ECO:0007669"/>
    <property type="project" value="UniProtKB-SubCell"/>
</dbReference>
<comment type="similarity">
    <text evidence="2 7">Belongs to the major facilitator superfamily. Sugar transporter (TC 2.A.1.1) family.</text>
</comment>
<evidence type="ECO:0000256" key="2">
    <source>
        <dbReference type="ARBA" id="ARBA00010992"/>
    </source>
</evidence>
<gene>
    <name evidence="10" type="ORF">FNV43_RR07937</name>
</gene>
<dbReference type="CDD" id="cd17360">
    <property type="entry name" value="MFS_HMIT_like"/>
    <property type="match status" value="1"/>
</dbReference>
<feature type="transmembrane region" description="Helical" evidence="8">
    <location>
        <begin position="156"/>
        <end position="178"/>
    </location>
</feature>
<accession>A0A8K0HG71</accession>
<dbReference type="PROSITE" id="PS00216">
    <property type="entry name" value="SUGAR_TRANSPORT_1"/>
    <property type="match status" value="1"/>
</dbReference>
<feature type="transmembrane region" description="Helical" evidence="8">
    <location>
        <begin position="100"/>
        <end position="121"/>
    </location>
</feature>
<dbReference type="InterPro" id="IPR005828">
    <property type="entry name" value="MFS_sugar_transport-like"/>
</dbReference>
<dbReference type="PROSITE" id="PS50850">
    <property type="entry name" value="MFS"/>
    <property type="match status" value="1"/>
</dbReference>
<dbReference type="InterPro" id="IPR005829">
    <property type="entry name" value="Sugar_transporter_CS"/>
</dbReference>
<dbReference type="InterPro" id="IPR003663">
    <property type="entry name" value="Sugar/inositol_transpt"/>
</dbReference>
<dbReference type="InterPro" id="IPR020846">
    <property type="entry name" value="MFS_dom"/>
</dbReference>
<proteinExistence type="inferred from homology"/>
<keyword evidence="4 8" id="KW-0812">Transmembrane</keyword>
<dbReference type="EMBL" id="VOIH02000003">
    <property type="protein sequence ID" value="KAF3451841.1"/>
    <property type="molecule type" value="Genomic_DNA"/>
</dbReference>
<dbReference type="PANTHER" id="PTHR48020:SF24">
    <property type="entry name" value="INOSITOL TRANSPORTER 4"/>
    <property type="match status" value="1"/>
</dbReference>
<evidence type="ECO:0000313" key="10">
    <source>
        <dbReference type="EMBL" id="KAF3451841.1"/>
    </source>
</evidence>
<dbReference type="OrthoDB" id="6339427at2759"/>
<dbReference type="InterPro" id="IPR050814">
    <property type="entry name" value="Myo-inositol_Transporter"/>
</dbReference>
<protein>
    <recommendedName>
        <fullName evidence="9">Major facilitator superfamily (MFS) profile domain-containing protein</fullName>
    </recommendedName>
</protein>
<feature type="transmembrane region" description="Helical" evidence="8">
    <location>
        <begin position="489"/>
        <end position="510"/>
    </location>
</feature>
<evidence type="ECO:0000256" key="8">
    <source>
        <dbReference type="SAM" id="Phobius"/>
    </source>
</evidence>
<evidence type="ECO:0000256" key="1">
    <source>
        <dbReference type="ARBA" id="ARBA00004141"/>
    </source>
</evidence>
<keyword evidence="6 8" id="KW-0472">Membrane</keyword>
<evidence type="ECO:0000256" key="4">
    <source>
        <dbReference type="ARBA" id="ARBA00022692"/>
    </source>
</evidence>
<evidence type="ECO:0000256" key="6">
    <source>
        <dbReference type="ARBA" id="ARBA00023136"/>
    </source>
</evidence>
<reference evidence="10" key="1">
    <citation type="submission" date="2020-03" db="EMBL/GenBank/DDBJ databases">
        <title>A high-quality chromosome-level genome assembly of a woody plant with both climbing and erect habits, Rhamnella rubrinervis.</title>
        <authorList>
            <person name="Lu Z."/>
            <person name="Yang Y."/>
            <person name="Zhu X."/>
            <person name="Sun Y."/>
        </authorList>
    </citation>
    <scope>NUCLEOTIDE SEQUENCE</scope>
    <source>
        <strain evidence="10">BYM</strain>
        <tissue evidence="10">Leaf</tissue>
    </source>
</reference>
<name>A0A8K0HG71_9ROSA</name>
<dbReference type="SUPFAM" id="SSF103473">
    <property type="entry name" value="MFS general substrate transporter"/>
    <property type="match status" value="1"/>
</dbReference>
<dbReference type="InterPro" id="IPR036259">
    <property type="entry name" value="MFS_trans_sf"/>
</dbReference>
<feature type="transmembrane region" description="Helical" evidence="8">
    <location>
        <begin position="346"/>
        <end position="367"/>
    </location>
</feature>
<feature type="transmembrane region" description="Helical" evidence="8">
    <location>
        <begin position="451"/>
        <end position="477"/>
    </location>
</feature>
<evidence type="ECO:0000259" key="9">
    <source>
        <dbReference type="PROSITE" id="PS50850"/>
    </source>
</evidence>
<dbReference type="Pfam" id="PF00083">
    <property type="entry name" value="Sugar_tr"/>
    <property type="match status" value="2"/>
</dbReference>
<dbReference type="PROSITE" id="PS00217">
    <property type="entry name" value="SUGAR_TRANSPORT_2"/>
    <property type="match status" value="1"/>
</dbReference>
<feature type="transmembrane region" description="Helical" evidence="8">
    <location>
        <begin position="127"/>
        <end position="144"/>
    </location>
</feature>
<comment type="caution">
    <text evidence="10">The sequence shown here is derived from an EMBL/GenBank/DDBJ whole genome shotgun (WGS) entry which is preliminary data.</text>
</comment>
<evidence type="ECO:0000313" key="11">
    <source>
        <dbReference type="Proteomes" id="UP000796880"/>
    </source>
</evidence>